<feature type="compositionally biased region" description="Low complexity" evidence="2">
    <location>
        <begin position="857"/>
        <end position="871"/>
    </location>
</feature>
<evidence type="ECO:0000313" key="4">
    <source>
        <dbReference type="WBParaSite" id="sdigi.contig364.g7770.t1"/>
    </source>
</evidence>
<keyword evidence="3" id="KW-1185">Reference proteome</keyword>
<feature type="region of interest" description="Disordered" evidence="2">
    <location>
        <begin position="1019"/>
        <end position="1045"/>
    </location>
</feature>
<feature type="compositionally biased region" description="Basic and acidic residues" evidence="2">
    <location>
        <begin position="1"/>
        <end position="24"/>
    </location>
</feature>
<feature type="compositionally biased region" description="Polar residues" evidence="2">
    <location>
        <begin position="35"/>
        <end position="48"/>
    </location>
</feature>
<accession>A0A915PRH2</accession>
<feature type="compositionally biased region" description="Polar residues" evidence="2">
    <location>
        <begin position="905"/>
        <end position="916"/>
    </location>
</feature>
<dbReference type="Proteomes" id="UP000887581">
    <property type="component" value="Unplaced"/>
</dbReference>
<reference evidence="4" key="1">
    <citation type="submission" date="2022-11" db="UniProtKB">
        <authorList>
            <consortium name="WormBaseParasite"/>
        </authorList>
    </citation>
    <scope>IDENTIFICATION</scope>
</reference>
<evidence type="ECO:0000313" key="3">
    <source>
        <dbReference type="Proteomes" id="UP000887581"/>
    </source>
</evidence>
<sequence length="1427" mass="161381">MMEENQWREENTDSENVCRSEEIVQKNAVDEYCSDTGTYPEISQSVSGSPKHDTLPVKAHDGKPDGTCSQSVIDGKSENFSVEEFNGTDKEAEESHCADSNNAESTISAEVAKETSSEAEETTHDNTETAEIRSMYHAGKTHSQGPKHYIPPGWVYHGESDGYRYYMGCAGELLHFLLPVVSGRLAMRYFRQYVRPDIYRHARLSMYSVDRDGYWYMQDSTGNFVSYTGYQYNRGTHGSLFPRDSQGRFILPTNARGEKAFPVDTNNMPIFPFDSATHLPTFPVDENGQPVFPTGALGRPIVPVDTNGLAIFPRDSNGRFIFPSGPNGKPTAPVNVYGQIESIVSDLFKKFTTGIPVMPLDEQGKPVVPYDASGTPLIHLASDGITPLTEEEYQYSLQWNDYYSRYYKNTTEQVRPEDIDLPPCVPPPPSTQPPPPLSDGSVLSGGEVEKKTTLDPALKAKTKKMIEMQLKFSRKKLRDTVPPPAPVVASLGETMNTPTENVPLPRQPSDSPDNIDKIESPKERPPPPPTLAPTPDSSTPAGLDNSAEIKESSNIALDVTPKSLESQIAHKLIKSSLGDAANEQATALGAGTIPVTTNVPISMIRLSADMVKDRENPELSSDRSRNLTGEFGRGALAKVNERTVKSADGEISSGKQPEPTVREIANGTNKLDKHPQAEENIEEEKIKTKPSVDSSSEANENRVLRKQDSKNERTSVSHEKRAEKKMRYRDESKEKRRSKRRRSRSRSSCRDSHRRSRSRGIRHKSRSRTPRDYHHRSRYRSRSRDRLHKHEGSYCDRRSYRRYWTSDAEDRYRRRHSSSRDRSSRHERSTSRERTPTVDKSSRSHSYYEQSKSRSESPAISRRSSLARSISQYKSDSRNLSPTHRNSPDCDISQVTECESRKSLEQSNEDLMNTDSIIGMRKSARQSASPPSERSSGKGFESRAEKSKKHKKSKEKHRKRKKSHHRKRDKKKPSSFMGESESEEKRKASPALSDDTDFNLNTSLNYSIDEAEAIFNTKKEPNDYRNDKTKKRKERRKKKERHNPNMARNDVTKKVSQETLEEGEIITEKDMSPRAKKKVVNYVTSESDEDYNAVEVKSSAEQITENSFTKTVVSSAVEFGMNPKVAESSTKLQEDFNDAIIRSSVLSFDFVDEMLKIPPDNTNLMKLEKKVKENYEQMNPKRETKITVDLEDDGASSKLKDLTSDFNEITAREAEKLNTGSITEAMNKLKELRGYIKSKAVVSNLVTETAVAKPLDKSSANESIYAGQSLDDVPLPKEVQVAVNATERVGQASTPAVRTQEACTSAKIDLLSRDVRRKKEILKRKWEEDEEDELSRLRYEALRSKTRRLMNDLKAERRRLKRERLRATIAMRRARERSVDMSVDEILLADTSDSSETDDSEDYSSSHKINQLAGYLLFSVEVKLNLR</sequence>
<feature type="compositionally biased region" description="Pro residues" evidence="2">
    <location>
        <begin position="423"/>
        <end position="437"/>
    </location>
</feature>
<proteinExistence type="predicted"/>
<feature type="region of interest" description="Disordered" evidence="2">
    <location>
        <begin position="477"/>
        <end position="554"/>
    </location>
</feature>
<keyword evidence="1" id="KW-0175">Coiled coil</keyword>
<feature type="compositionally biased region" description="Basic and acidic residues" evidence="2">
    <location>
        <begin position="670"/>
        <end position="687"/>
    </location>
</feature>
<evidence type="ECO:0000256" key="1">
    <source>
        <dbReference type="SAM" id="Coils"/>
    </source>
</evidence>
<feature type="coiled-coil region" evidence="1">
    <location>
        <begin position="1339"/>
        <end position="1377"/>
    </location>
</feature>
<feature type="compositionally biased region" description="Basic residues" evidence="2">
    <location>
        <begin position="946"/>
        <end position="973"/>
    </location>
</feature>
<evidence type="ECO:0000256" key="2">
    <source>
        <dbReference type="SAM" id="MobiDB-lite"/>
    </source>
</evidence>
<name>A0A915PRH2_9BILA</name>
<feature type="compositionally biased region" description="Basic and acidic residues" evidence="2">
    <location>
        <begin position="782"/>
        <end position="798"/>
    </location>
</feature>
<organism evidence="3 4">
    <name type="scientific">Setaria digitata</name>
    <dbReference type="NCBI Taxonomy" id="48799"/>
    <lineage>
        <taxon>Eukaryota</taxon>
        <taxon>Metazoa</taxon>
        <taxon>Ecdysozoa</taxon>
        <taxon>Nematoda</taxon>
        <taxon>Chromadorea</taxon>
        <taxon>Rhabditida</taxon>
        <taxon>Spirurina</taxon>
        <taxon>Spiruromorpha</taxon>
        <taxon>Filarioidea</taxon>
        <taxon>Setariidae</taxon>
        <taxon>Setaria</taxon>
    </lineage>
</organism>
<dbReference type="InterPro" id="IPR052109">
    <property type="entry name" value="SRRM_Domain-Containing"/>
</dbReference>
<protein>
    <submittedName>
        <fullName evidence="4">OCRE domain-containing protein</fullName>
    </submittedName>
</protein>
<feature type="compositionally biased region" description="Basic residues" evidence="2">
    <location>
        <begin position="735"/>
        <end position="781"/>
    </location>
</feature>
<feature type="compositionally biased region" description="Basic and acidic residues" evidence="2">
    <location>
        <begin position="87"/>
        <end position="97"/>
    </location>
</feature>
<dbReference type="WBParaSite" id="sdigi.contig364.g7770.t1">
    <property type="protein sequence ID" value="sdigi.contig364.g7770.t1"/>
    <property type="gene ID" value="sdigi.contig364.g7770"/>
</dbReference>
<dbReference type="PANTHER" id="PTHR34755:SF4">
    <property type="entry name" value="F-BOX DOMAIN-CONTAINING PROTEIN"/>
    <property type="match status" value="1"/>
</dbReference>
<feature type="region of interest" description="Disordered" evidence="2">
    <location>
        <begin position="417"/>
        <end position="460"/>
    </location>
</feature>
<dbReference type="PANTHER" id="PTHR34755">
    <property type="entry name" value="SERINE/ARGININE REPETITIVE MATRIX PROTEIN 3-RELATED"/>
    <property type="match status" value="1"/>
</dbReference>
<feature type="compositionally biased region" description="Basic and acidic residues" evidence="2">
    <location>
        <begin position="111"/>
        <end position="127"/>
    </location>
</feature>
<feature type="compositionally biased region" description="Polar residues" evidence="2">
    <location>
        <begin position="925"/>
        <end position="934"/>
    </location>
</feature>
<feature type="compositionally biased region" description="Basic and acidic residues" evidence="2">
    <location>
        <begin position="50"/>
        <end position="64"/>
    </location>
</feature>
<feature type="compositionally biased region" description="Basic and acidic residues" evidence="2">
    <location>
        <begin position="808"/>
        <end position="842"/>
    </location>
</feature>
<feature type="region of interest" description="Disordered" evidence="2">
    <location>
        <begin position="614"/>
        <end position="999"/>
    </location>
</feature>
<feature type="compositionally biased region" description="Basic residues" evidence="2">
    <location>
        <begin position="1028"/>
        <end position="1041"/>
    </location>
</feature>
<feature type="compositionally biased region" description="Basic and acidic residues" evidence="2">
    <location>
        <begin position="699"/>
        <end position="722"/>
    </location>
</feature>
<feature type="compositionally biased region" description="Basic and acidic residues" evidence="2">
    <location>
        <begin position="514"/>
        <end position="525"/>
    </location>
</feature>
<feature type="region of interest" description="Disordered" evidence="2">
    <location>
        <begin position="1"/>
        <end position="127"/>
    </location>
</feature>
<feature type="compositionally biased region" description="Polar residues" evidence="2">
    <location>
        <begin position="98"/>
        <end position="107"/>
    </location>
</feature>
<feature type="compositionally biased region" description="Basic and acidic residues" evidence="2">
    <location>
        <begin position="614"/>
        <end position="625"/>
    </location>
</feature>
<feature type="compositionally biased region" description="Basic and acidic residues" evidence="2">
    <location>
        <begin position="639"/>
        <end position="648"/>
    </location>
</feature>
<feature type="compositionally biased region" description="Polar residues" evidence="2">
    <location>
        <begin position="872"/>
        <end position="885"/>
    </location>
</feature>